<feature type="transmembrane region" description="Helical" evidence="5">
    <location>
        <begin position="7"/>
        <end position="24"/>
    </location>
</feature>
<evidence type="ECO:0000313" key="6">
    <source>
        <dbReference type="Proteomes" id="UP000695022"/>
    </source>
</evidence>
<dbReference type="RefSeq" id="XP_014673392.1">
    <property type="nucleotide sequence ID" value="XM_014817906.1"/>
</dbReference>
<dbReference type="PANTHER" id="PTHR24300">
    <property type="entry name" value="CYTOCHROME P450 508A4-RELATED"/>
    <property type="match status" value="1"/>
</dbReference>
<dbReference type="Proteomes" id="UP000695022">
    <property type="component" value="Unplaced"/>
</dbReference>
<evidence type="ECO:0000256" key="2">
    <source>
        <dbReference type="ARBA" id="ARBA00022723"/>
    </source>
</evidence>
<keyword evidence="4" id="KW-0503">Monooxygenase</keyword>
<evidence type="ECO:0000256" key="4">
    <source>
        <dbReference type="ARBA" id="ARBA00023033"/>
    </source>
</evidence>
<evidence type="ECO:0000256" key="5">
    <source>
        <dbReference type="SAM" id="Phobius"/>
    </source>
</evidence>
<keyword evidence="5" id="KW-0472">Membrane</keyword>
<keyword evidence="5" id="KW-0812">Transmembrane</keyword>
<keyword evidence="6" id="KW-1185">Reference proteome</keyword>
<organism evidence="6 7">
    <name type="scientific">Priapulus caudatus</name>
    <name type="common">Priapulid worm</name>
    <dbReference type="NCBI Taxonomy" id="37621"/>
    <lineage>
        <taxon>Eukaryota</taxon>
        <taxon>Metazoa</taxon>
        <taxon>Ecdysozoa</taxon>
        <taxon>Scalidophora</taxon>
        <taxon>Priapulida</taxon>
        <taxon>Priapulimorpha</taxon>
        <taxon>Priapulimorphida</taxon>
        <taxon>Priapulidae</taxon>
        <taxon>Priapulus</taxon>
    </lineage>
</organism>
<feature type="transmembrane region" description="Helical" evidence="5">
    <location>
        <begin position="36"/>
        <end position="58"/>
    </location>
</feature>
<dbReference type="InterPro" id="IPR050182">
    <property type="entry name" value="Cytochrome_P450_fam2"/>
</dbReference>
<proteinExistence type="inferred from homology"/>
<keyword evidence="2" id="KW-0479">Metal-binding</keyword>
<protein>
    <submittedName>
        <fullName evidence="7">Cytochrome P450 2B19-like</fullName>
    </submittedName>
</protein>
<keyword evidence="5" id="KW-1133">Transmembrane helix</keyword>
<name>A0ABM1EMH1_PRICU</name>
<keyword evidence="3" id="KW-0408">Iron</keyword>
<evidence type="ECO:0000313" key="7">
    <source>
        <dbReference type="RefSeq" id="XP_014673392.1"/>
    </source>
</evidence>
<dbReference type="PANTHER" id="PTHR24300:SF397">
    <property type="entry name" value="CYTOCHROME P450 2U1"/>
    <property type="match status" value="1"/>
</dbReference>
<comment type="similarity">
    <text evidence="1">Belongs to the cytochrome P450 family.</text>
</comment>
<keyword evidence="4" id="KW-0560">Oxidoreductase</keyword>
<accession>A0ABM1EMH1</accession>
<reference evidence="7" key="1">
    <citation type="submission" date="2025-08" db="UniProtKB">
        <authorList>
            <consortium name="RefSeq"/>
        </authorList>
    </citation>
    <scope>IDENTIFICATION</scope>
</reference>
<dbReference type="SUPFAM" id="SSF48264">
    <property type="entry name" value="Cytochrome P450"/>
    <property type="match status" value="2"/>
</dbReference>
<evidence type="ECO:0000256" key="3">
    <source>
        <dbReference type="ARBA" id="ARBA00023004"/>
    </source>
</evidence>
<feature type="transmembrane region" description="Helical" evidence="5">
    <location>
        <begin position="175"/>
        <end position="198"/>
    </location>
</feature>
<dbReference type="InterPro" id="IPR036396">
    <property type="entry name" value="Cyt_P450_sf"/>
</dbReference>
<evidence type="ECO:0000256" key="1">
    <source>
        <dbReference type="ARBA" id="ARBA00010617"/>
    </source>
</evidence>
<dbReference type="Pfam" id="PF00067">
    <property type="entry name" value="p450"/>
    <property type="match status" value="2"/>
</dbReference>
<gene>
    <name evidence="7" type="primary">LOC106813699</name>
</gene>
<dbReference type="InterPro" id="IPR001128">
    <property type="entry name" value="Cyt_P450"/>
</dbReference>
<dbReference type="GeneID" id="106813699"/>
<dbReference type="Gene3D" id="1.10.630.10">
    <property type="entry name" value="Cytochrome P450"/>
    <property type="match status" value="1"/>
</dbReference>
<sequence>MRRWVGLSVINVVFSMLAGVSYSYDSYDLNDVIDCIQQNLCLLAKSMVLNMIPILWYLPNVKKRFKFDIILENVRKKRELFRKLVEQHKATLDPLNPRDLIDNYLIKMTDAKNNNDTSPGSEYYTGVIFAEGNPWKEMRKFTTQSLHKMIDRHKMESSIQEEALRLATKMGEMKVVLLGISFDSFDSLYLFFLAGFLLQRTLVRWE</sequence>